<feature type="compositionally biased region" description="Low complexity" evidence="6">
    <location>
        <begin position="1000"/>
        <end position="1061"/>
    </location>
</feature>
<protein>
    <submittedName>
        <fullName evidence="8">Probable secreted glycoprotein</fullName>
    </submittedName>
</protein>
<evidence type="ECO:0000256" key="1">
    <source>
        <dbReference type="ARBA" id="ARBA00004141"/>
    </source>
</evidence>
<sequence length="1093" mass="108920">MAVLAAALVVAAAGVGGAVGAVSGSTTTQAADSNPVEFVYVDDSTSEITFMRADGTTVGTGVSDAAIVGPMADLDDDGLLEASYVTTGAGVKAVDANGETQMLVEDGDASTGKVGVGDWTGDGVPEVVYADANNQLRYVNVSGSPTAVGGEEAKTVLGVTDFDGSGTTDVVFVGTSQNLHYYNGSTTNDTEYGNFANSDAAGAPADIYGDGELWVPVIDGSQYPEIVNSTGTDREFRETSNNTDKQPVAAVDWVGDDTHEIIHSQNAELAYTRADGTTRKVTDADGATVSIDESAGVARVVSRPADLSVSEFAATATGDQNVTVNVTTNHDLSELNVTLDGPETAALTLAAGDFEETGTDPYSYTATYDGSADGEYTATLDSAASAGDATSGNTDTATVDDRVPTVESVNLTDATNGDGDVEAGDEVTVNATVSGDVDSVTADLSAFDAGTVTLTGDGTGSYEANATVGPDATDGDQNVTVTASDGEGNTDSGTTGALRVDTENLSVALNDTRTVEEGQSVEFSPASVSGATGDVTYDWTFGDGNSSSGETVTHTYSASGTYTVEVTATDETGDTASDTTNVTVENPPVVESVNLTDATDGNGTVSPRDEVTVNATVSGSVDSVTADLSAFDAGSVELVADGGTYTNTTTVGANVTEGAQSATVTATGASGTEDSATTGTLDVVVDELTVTVGDDRTVGVNETVEYDASVAGATGDVTYDWTFGDGESATGKTVTHAYADTGTYTVEVTATDDAGTASDVTNVTVEDAPVVESAALTDATNGNGIVAPGDNVTVSATVSGDVASVETDLSAFDAGNVTLTSDGTGDYAANVTVGSNATDGDQNATVVATGNQGNTDTGETGALTVDTENLSVSLNDTKTVEEGESAKFSPASVSDATGSVDYDWTFDDGGSASGETVTHAFEDDGTYEVILTADDGSDDVDTASMSVAVTANETTIEGTTTTDSSTTTDPSTTTSEPTSGDGGDGGTNDPAGSSDDETDPVATATATATPTTGGSAGTTTARPTESTTATATTAPTSERTPTATATAAETATATTAEPGAENVPPQSPGEAPGFGTAAALLALLAAAALALRE</sequence>
<dbReference type="SMART" id="SM00089">
    <property type="entry name" value="PKD"/>
    <property type="match status" value="3"/>
</dbReference>
<dbReference type="PANTHER" id="PTHR46730:SF4">
    <property type="entry name" value="POLYCYSTIC KIDNEY DISEASE PROTEIN 1-LIKE 1"/>
    <property type="match status" value="1"/>
</dbReference>
<dbReference type="SUPFAM" id="SSF89372">
    <property type="entry name" value="Fucose-specific lectin"/>
    <property type="match status" value="1"/>
</dbReference>
<gene>
    <name evidence="8" type="ORF">HHUB_3758</name>
</gene>
<dbReference type="AlphaFoldDB" id="A0A0U5D1F3"/>
<feature type="domain" description="PKD" evidence="7">
    <location>
        <begin position="687"/>
        <end position="766"/>
    </location>
</feature>
<keyword evidence="2" id="KW-0812">Transmembrane</keyword>
<proteinExistence type="predicted"/>
<feature type="domain" description="PKD" evidence="7">
    <location>
        <begin position="504"/>
        <end position="585"/>
    </location>
</feature>
<keyword evidence="3" id="KW-0677">Repeat</keyword>
<dbReference type="CDD" id="cd00146">
    <property type="entry name" value="PKD"/>
    <property type="match status" value="3"/>
</dbReference>
<organism evidence="8 9">
    <name type="scientific">Halobacterium hubeiense</name>
    <dbReference type="NCBI Taxonomy" id="1407499"/>
    <lineage>
        <taxon>Archaea</taxon>
        <taxon>Methanobacteriati</taxon>
        <taxon>Methanobacteriota</taxon>
        <taxon>Stenosarchaea group</taxon>
        <taxon>Halobacteria</taxon>
        <taxon>Halobacteriales</taxon>
        <taxon>Halobacteriaceae</taxon>
        <taxon>Halobacterium</taxon>
    </lineage>
</organism>
<keyword evidence="9" id="KW-1185">Reference proteome</keyword>
<dbReference type="GO" id="GO:0005886">
    <property type="term" value="C:plasma membrane"/>
    <property type="evidence" value="ECO:0007669"/>
    <property type="project" value="TreeGrafter"/>
</dbReference>
<dbReference type="SUPFAM" id="SSF49299">
    <property type="entry name" value="PKD domain"/>
    <property type="match status" value="3"/>
</dbReference>
<dbReference type="PANTHER" id="PTHR46730">
    <property type="entry name" value="POLYCYSTIN-1"/>
    <property type="match status" value="1"/>
</dbReference>
<evidence type="ECO:0000256" key="3">
    <source>
        <dbReference type="ARBA" id="ARBA00022737"/>
    </source>
</evidence>
<reference evidence="9" key="1">
    <citation type="journal article" date="2016" name="Environ. Microbiol.">
        <title>The complete genome of a viable archaeum isolated from 123-million-year-old rock salt.</title>
        <authorList>
            <person name="Jaakkola S.T."/>
            <person name="Pfeiffer F."/>
            <person name="Ravantti J.J."/>
            <person name="Guo Q."/>
            <person name="Liu Y."/>
            <person name="Chen X."/>
            <person name="Ma H."/>
            <person name="Yang C."/>
            <person name="Oksanen H.M."/>
            <person name="Bamford D.H."/>
        </authorList>
    </citation>
    <scope>NUCLEOTIDE SEQUENCE</scope>
    <source>
        <strain evidence="9">JI20-1</strain>
    </source>
</reference>
<comment type="subcellular location">
    <subcellularLocation>
        <location evidence="1">Membrane</location>
        <topology evidence="1">Multi-pass membrane protein</topology>
    </subcellularLocation>
</comment>
<dbReference type="KEGG" id="hhb:Hhub_3758"/>
<dbReference type="Proteomes" id="UP000066737">
    <property type="component" value="Chromosome I"/>
</dbReference>
<dbReference type="PROSITE" id="PS50093">
    <property type="entry name" value="PKD"/>
    <property type="match status" value="3"/>
</dbReference>
<keyword evidence="4" id="KW-1133">Transmembrane helix</keyword>
<evidence type="ECO:0000259" key="7">
    <source>
        <dbReference type="PROSITE" id="PS50093"/>
    </source>
</evidence>
<evidence type="ECO:0000256" key="5">
    <source>
        <dbReference type="ARBA" id="ARBA00023136"/>
    </source>
</evidence>
<dbReference type="STRING" id="1407499.HHUB_3758"/>
<dbReference type="InterPro" id="IPR013783">
    <property type="entry name" value="Ig-like_fold"/>
</dbReference>
<evidence type="ECO:0000313" key="8">
    <source>
        <dbReference type="EMBL" id="CQH62428.1"/>
    </source>
</evidence>
<feature type="region of interest" description="Disordered" evidence="6">
    <location>
        <begin position="949"/>
        <end position="1074"/>
    </location>
</feature>
<dbReference type="GO" id="GO:0005261">
    <property type="term" value="F:monoatomic cation channel activity"/>
    <property type="evidence" value="ECO:0007669"/>
    <property type="project" value="TreeGrafter"/>
</dbReference>
<accession>A0A0U5D1F3</accession>
<dbReference type="InterPro" id="IPR022409">
    <property type="entry name" value="PKD/Chitinase_dom"/>
</dbReference>
<keyword evidence="5" id="KW-0472">Membrane</keyword>
<feature type="compositionally biased region" description="Low complexity" evidence="6">
    <location>
        <begin position="950"/>
        <end position="979"/>
    </location>
</feature>
<evidence type="ECO:0000256" key="6">
    <source>
        <dbReference type="SAM" id="MobiDB-lite"/>
    </source>
</evidence>
<dbReference type="GO" id="GO:0006816">
    <property type="term" value="P:calcium ion transport"/>
    <property type="evidence" value="ECO:0007669"/>
    <property type="project" value="TreeGrafter"/>
</dbReference>
<evidence type="ECO:0000256" key="4">
    <source>
        <dbReference type="ARBA" id="ARBA00022989"/>
    </source>
</evidence>
<name>A0A0U5D1F3_9EURY</name>
<evidence type="ECO:0000256" key="2">
    <source>
        <dbReference type="ARBA" id="ARBA00022692"/>
    </source>
</evidence>
<evidence type="ECO:0000313" key="9">
    <source>
        <dbReference type="Proteomes" id="UP000066737"/>
    </source>
</evidence>
<dbReference type="InterPro" id="IPR000601">
    <property type="entry name" value="PKD_dom"/>
</dbReference>
<dbReference type="EMBL" id="LN831302">
    <property type="protein sequence ID" value="CQH62428.1"/>
    <property type="molecule type" value="Genomic_DNA"/>
</dbReference>
<dbReference type="Gene3D" id="2.60.40.10">
    <property type="entry name" value="Immunoglobulins"/>
    <property type="match status" value="3"/>
</dbReference>
<feature type="domain" description="PKD" evidence="7">
    <location>
        <begin position="869"/>
        <end position="956"/>
    </location>
</feature>
<dbReference type="Pfam" id="PF18911">
    <property type="entry name" value="PKD_4"/>
    <property type="match status" value="3"/>
</dbReference>
<dbReference type="InterPro" id="IPR035986">
    <property type="entry name" value="PKD_dom_sf"/>
</dbReference>